<keyword evidence="6" id="KW-1185">Reference proteome</keyword>
<gene>
    <name evidence="4" type="ORF">OPV22_017500</name>
    <name evidence="5" type="ORF">OPV22_017504</name>
</gene>
<dbReference type="Proteomes" id="UP001222027">
    <property type="component" value="Unassembled WGS sequence"/>
</dbReference>
<accession>A0AAV8QTX2</accession>
<evidence type="ECO:0000313" key="6">
    <source>
        <dbReference type="Proteomes" id="UP001222027"/>
    </source>
</evidence>
<reference evidence="4 6" key="1">
    <citation type="submission" date="2022-12" db="EMBL/GenBank/DDBJ databases">
        <title>Chromosome-scale assembly of the Ensete ventricosum genome.</title>
        <authorList>
            <person name="Dussert Y."/>
            <person name="Stocks J."/>
            <person name="Wendawek A."/>
            <person name="Woldeyes F."/>
            <person name="Nichols R.A."/>
            <person name="Borrell J.S."/>
        </authorList>
    </citation>
    <scope>NUCLEOTIDE SEQUENCE [LARGE SCALE GENOMIC DNA]</scope>
    <source>
        <strain evidence="6">cv. Maze</strain>
        <strain evidence="4">MazeRef_0001</strain>
        <tissue evidence="4">Seeds</tissue>
    </source>
</reference>
<evidence type="ECO:0000256" key="1">
    <source>
        <dbReference type="PROSITE-ProRule" id="PRU00042"/>
    </source>
</evidence>
<evidence type="ECO:0000259" key="3">
    <source>
        <dbReference type="PROSITE" id="PS50157"/>
    </source>
</evidence>
<dbReference type="InterPro" id="IPR013087">
    <property type="entry name" value="Znf_C2H2_type"/>
</dbReference>
<dbReference type="EMBL" id="JAQQAF010000005">
    <property type="protein sequence ID" value="KAJ8485019.1"/>
    <property type="molecule type" value="Genomic_DNA"/>
</dbReference>
<feature type="compositionally biased region" description="Low complexity" evidence="2">
    <location>
        <begin position="237"/>
        <end position="248"/>
    </location>
</feature>
<organism evidence="4 6">
    <name type="scientific">Ensete ventricosum</name>
    <name type="common">Abyssinian banana</name>
    <name type="synonym">Musa ensete</name>
    <dbReference type="NCBI Taxonomy" id="4639"/>
    <lineage>
        <taxon>Eukaryota</taxon>
        <taxon>Viridiplantae</taxon>
        <taxon>Streptophyta</taxon>
        <taxon>Embryophyta</taxon>
        <taxon>Tracheophyta</taxon>
        <taxon>Spermatophyta</taxon>
        <taxon>Magnoliopsida</taxon>
        <taxon>Liliopsida</taxon>
        <taxon>Zingiberales</taxon>
        <taxon>Musaceae</taxon>
        <taxon>Ensete</taxon>
    </lineage>
</organism>
<dbReference type="AlphaFoldDB" id="A0AAV8QTX2"/>
<evidence type="ECO:0000256" key="2">
    <source>
        <dbReference type="SAM" id="MobiDB-lite"/>
    </source>
</evidence>
<dbReference type="EMBL" id="JAQQAF010000005">
    <property type="protein sequence ID" value="KAJ8485015.1"/>
    <property type="molecule type" value="Genomic_DNA"/>
</dbReference>
<evidence type="ECO:0000313" key="5">
    <source>
        <dbReference type="EMBL" id="KAJ8485019.1"/>
    </source>
</evidence>
<dbReference type="Gene3D" id="3.30.160.60">
    <property type="entry name" value="Classic Zinc Finger"/>
    <property type="match status" value="1"/>
</dbReference>
<keyword evidence="1" id="KW-0863">Zinc-finger</keyword>
<proteinExistence type="predicted"/>
<feature type="domain" description="C2H2-type" evidence="3">
    <location>
        <begin position="203"/>
        <end position="230"/>
    </location>
</feature>
<comment type="caution">
    <text evidence="4">The sequence shown here is derived from an EMBL/GenBank/DDBJ whole genome shotgun (WGS) entry which is preliminary data.</text>
</comment>
<feature type="region of interest" description="Disordered" evidence="2">
    <location>
        <begin position="218"/>
        <end position="257"/>
    </location>
</feature>
<dbReference type="GO" id="GO:0008270">
    <property type="term" value="F:zinc ion binding"/>
    <property type="evidence" value="ECO:0007669"/>
    <property type="project" value="UniProtKB-KW"/>
</dbReference>
<keyword evidence="1" id="KW-0862">Zinc</keyword>
<keyword evidence="1" id="KW-0479">Metal-binding</keyword>
<evidence type="ECO:0000313" key="4">
    <source>
        <dbReference type="EMBL" id="KAJ8485015.1"/>
    </source>
</evidence>
<sequence>MSLVSPSPPPDSWQRLLGHLVRDKASFRSIQPTPSCPLSHSRCCFLMDPNFFSSHSSSPLVVSDDSLLSPLYEVMFPFSAPTTPSAIPCNPRTAVSAFGELSTRIPDGSFTSFVTSHHYKGFPSTACQKPDQDNASPMAFPPFPVSCLHLPSSTMPNFYDPIKGGFELEFGLQSSSSRPFTPYLDPNPLNLPDSTSEHAKSKYSCEACQVGFGTSQALGGHMSSHSRERKGTTVATAKPNAPSSASKSSNKKKKMMMMMKKKKNSLTPISKKIYKAKVAVKRVPEMSSTIRLVAKKNSSPELPIESRSVGETATVEQERLRNSATRVVAAINPPEEIDSLSYMIDAIWLSDVCDMDFSSLFDS</sequence>
<dbReference type="PROSITE" id="PS50157">
    <property type="entry name" value="ZINC_FINGER_C2H2_2"/>
    <property type="match status" value="1"/>
</dbReference>
<name>A0AAV8QTX2_ENSVE</name>
<protein>
    <recommendedName>
        <fullName evidence="3">C2H2-type domain-containing protein</fullName>
    </recommendedName>
</protein>
<dbReference type="PROSITE" id="PS00028">
    <property type="entry name" value="ZINC_FINGER_C2H2_1"/>
    <property type="match status" value="1"/>
</dbReference>